<protein>
    <submittedName>
        <fullName evidence="1">Uncharacterized protein</fullName>
    </submittedName>
</protein>
<proteinExistence type="predicted"/>
<sequence length="207" mass="22577">MAAVSIVSTLILECSGLGSSKTLSVASTTSLLRIHGLISDLFDMPLEGGHKFLSQESCVEYCDLRNITNFDGFITGLADGVYLRHPHPHSSEDSTEMVQVRAEHLWAIDLALSDSAPLLYLRNGCCITITLLRTRPSAKASLAAKYSRASLSLDKQSILDATLQLYASNLAQSIYAELILFHSDPYSTCEWLESTGESCCYCTPGFL</sequence>
<dbReference type="Proteomes" id="UP001165960">
    <property type="component" value="Unassembled WGS sequence"/>
</dbReference>
<comment type="caution">
    <text evidence="1">The sequence shown here is derived from an EMBL/GenBank/DDBJ whole genome shotgun (WGS) entry which is preliminary data.</text>
</comment>
<name>A0ACC2U3V5_9FUNG</name>
<dbReference type="EMBL" id="QTSX02001480">
    <property type="protein sequence ID" value="KAJ9081376.1"/>
    <property type="molecule type" value="Genomic_DNA"/>
</dbReference>
<reference evidence="1" key="1">
    <citation type="submission" date="2022-04" db="EMBL/GenBank/DDBJ databases">
        <title>Genome of the entomopathogenic fungus Entomophthora muscae.</title>
        <authorList>
            <person name="Elya C."/>
            <person name="Lovett B.R."/>
            <person name="Lee E."/>
            <person name="Macias A.M."/>
            <person name="Hajek A.E."/>
            <person name="De Bivort B.L."/>
            <person name="Kasson M.T."/>
            <person name="De Fine Licht H.H."/>
            <person name="Stajich J.E."/>
        </authorList>
    </citation>
    <scope>NUCLEOTIDE SEQUENCE</scope>
    <source>
        <strain evidence="1">Berkeley</strain>
    </source>
</reference>
<evidence type="ECO:0000313" key="1">
    <source>
        <dbReference type="EMBL" id="KAJ9081376.1"/>
    </source>
</evidence>
<evidence type="ECO:0000313" key="2">
    <source>
        <dbReference type="Proteomes" id="UP001165960"/>
    </source>
</evidence>
<keyword evidence="2" id="KW-1185">Reference proteome</keyword>
<accession>A0ACC2U3V5</accession>
<organism evidence="1 2">
    <name type="scientific">Entomophthora muscae</name>
    <dbReference type="NCBI Taxonomy" id="34485"/>
    <lineage>
        <taxon>Eukaryota</taxon>
        <taxon>Fungi</taxon>
        <taxon>Fungi incertae sedis</taxon>
        <taxon>Zoopagomycota</taxon>
        <taxon>Entomophthoromycotina</taxon>
        <taxon>Entomophthoromycetes</taxon>
        <taxon>Entomophthorales</taxon>
        <taxon>Entomophthoraceae</taxon>
        <taxon>Entomophthora</taxon>
    </lineage>
</organism>
<gene>
    <name evidence="1" type="ORF">DSO57_1015271</name>
</gene>